<evidence type="ECO:0000313" key="2">
    <source>
        <dbReference type="EMBL" id="KAJ8951360.1"/>
    </source>
</evidence>
<dbReference type="PANTHER" id="PTHR47326:SF1">
    <property type="entry name" value="HTH PSQ-TYPE DOMAIN-CONTAINING PROTEIN"/>
    <property type="match status" value="1"/>
</dbReference>
<gene>
    <name evidence="2" type="ORF">NQ318_009296</name>
</gene>
<dbReference type="Proteomes" id="UP001162162">
    <property type="component" value="Unassembled WGS sequence"/>
</dbReference>
<dbReference type="AlphaFoldDB" id="A0AAV8YHR8"/>
<feature type="region of interest" description="Disordered" evidence="1">
    <location>
        <begin position="60"/>
        <end position="79"/>
    </location>
</feature>
<keyword evidence="3" id="KW-1185">Reference proteome</keyword>
<dbReference type="EMBL" id="JAPWTK010000086">
    <property type="protein sequence ID" value="KAJ8951360.1"/>
    <property type="molecule type" value="Genomic_DNA"/>
</dbReference>
<dbReference type="Gene3D" id="3.30.420.10">
    <property type="entry name" value="Ribonuclease H-like superfamily/Ribonuclease H"/>
    <property type="match status" value="2"/>
</dbReference>
<proteinExistence type="predicted"/>
<dbReference type="InterPro" id="IPR036397">
    <property type="entry name" value="RNaseH_sf"/>
</dbReference>
<dbReference type="GO" id="GO:0003676">
    <property type="term" value="F:nucleic acid binding"/>
    <property type="evidence" value="ECO:0007669"/>
    <property type="project" value="InterPro"/>
</dbReference>
<comment type="caution">
    <text evidence="2">The sequence shown here is derived from an EMBL/GenBank/DDBJ whole genome shotgun (WGS) entry which is preliminary data.</text>
</comment>
<evidence type="ECO:0008006" key="4">
    <source>
        <dbReference type="Google" id="ProtNLM"/>
    </source>
</evidence>
<evidence type="ECO:0000313" key="3">
    <source>
        <dbReference type="Proteomes" id="UP001162162"/>
    </source>
</evidence>
<dbReference type="PANTHER" id="PTHR47326">
    <property type="entry name" value="TRANSPOSABLE ELEMENT TC3 TRANSPOSASE-LIKE PROTEIN"/>
    <property type="match status" value="1"/>
</dbReference>
<organism evidence="2 3">
    <name type="scientific">Aromia moschata</name>
    <dbReference type="NCBI Taxonomy" id="1265417"/>
    <lineage>
        <taxon>Eukaryota</taxon>
        <taxon>Metazoa</taxon>
        <taxon>Ecdysozoa</taxon>
        <taxon>Arthropoda</taxon>
        <taxon>Hexapoda</taxon>
        <taxon>Insecta</taxon>
        <taxon>Pterygota</taxon>
        <taxon>Neoptera</taxon>
        <taxon>Endopterygota</taxon>
        <taxon>Coleoptera</taxon>
        <taxon>Polyphaga</taxon>
        <taxon>Cucujiformia</taxon>
        <taxon>Chrysomeloidea</taxon>
        <taxon>Cerambycidae</taxon>
        <taxon>Cerambycinae</taxon>
        <taxon>Callichromatini</taxon>
        <taxon>Aromia</taxon>
    </lineage>
</organism>
<accession>A0AAV8YHR8</accession>
<protein>
    <recommendedName>
        <fullName evidence="4">Tc1-like transposase DDE domain-containing protein</fullName>
    </recommendedName>
</protein>
<reference evidence="2" key="1">
    <citation type="journal article" date="2023" name="Insect Mol. Biol.">
        <title>Genome sequencing provides insights into the evolution of gene families encoding plant cell wall-degrading enzymes in longhorned beetles.</title>
        <authorList>
            <person name="Shin N.R."/>
            <person name="Okamura Y."/>
            <person name="Kirsch R."/>
            <person name="Pauchet Y."/>
        </authorList>
    </citation>
    <scope>NUCLEOTIDE SEQUENCE</scope>
    <source>
        <strain evidence="2">AMC_N1</strain>
    </source>
</reference>
<name>A0AAV8YHR8_9CUCU</name>
<evidence type="ECO:0000256" key="1">
    <source>
        <dbReference type="SAM" id="MobiDB-lite"/>
    </source>
</evidence>
<sequence length="241" mass="27838">MSEHRIRRRQEQKDALDIIDDSNILYGPGIDDSMIQHRVMMNTAINVAAALNLNTSTVNSISQSSKNNEHLESSRKCNPTKSFANTVPLNTNAIQLLPHNLTARLQFSQIIQQYRADHMDFHKKILFTDESCFTRYGITNLHNQHVYADENPHAIRAKSFQREFNINVWSRWIGRGNDAPISWPPRSPDLNPCDFFIWGDLKQKVYSVSIENEEQLWNIIQNAVFFLKRIAERGNSEKSAL</sequence>